<evidence type="ECO:0000256" key="2">
    <source>
        <dbReference type="SAM" id="Phobius"/>
    </source>
</evidence>
<gene>
    <name evidence="3" type="ORF">GOACH_04_04350</name>
</gene>
<dbReference type="EMBL" id="BANR01000004">
    <property type="protein sequence ID" value="GAC48037.1"/>
    <property type="molecule type" value="Genomic_DNA"/>
</dbReference>
<accession>L7KJB3</accession>
<feature type="transmembrane region" description="Helical" evidence="2">
    <location>
        <begin position="65"/>
        <end position="89"/>
    </location>
</feature>
<evidence type="ECO:0000313" key="4">
    <source>
        <dbReference type="Proteomes" id="UP000010988"/>
    </source>
</evidence>
<dbReference type="OrthoDB" id="4382184at2"/>
<feature type="region of interest" description="Disordered" evidence="1">
    <location>
        <begin position="1"/>
        <end position="29"/>
    </location>
</feature>
<keyword evidence="2" id="KW-1133">Transmembrane helix</keyword>
<name>L7KJB3_9ACTN</name>
<keyword evidence="4" id="KW-1185">Reference proteome</keyword>
<proteinExistence type="predicted"/>
<sequence length="228" mass="23614">MSNPTDPLGGPPPFDQPQYGQPPYGQPQYGQPQYGQFRYGQPQYGQPFAGYGVPRVPTSTSGATAIVASVLALLGTFVGLVGIAVSVIALVGVGSHMTTGLLVWAVVDLLVVIASTGLLATGGVQLLRRRAIGRWLIVAGCALTILMGIADTLISAVFFSATYSVNTSSTFHAPLLVSLISLVFPVAAIILALVPSTAAYCAAPGLAQPGYPQPGYPQPGYPQSGRYH</sequence>
<dbReference type="AlphaFoldDB" id="L7KJB3"/>
<reference evidence="3 4" key="1">
    <citation type="submission" date="2012-12" db="EMBL/GenBank/DDBJ databases">
        <title>Whole genome shotgun sequence of Gordonia aichiensis NBRC 108223.</title>
        <authorList>
            <person name="Isaki-Nakamura S."/>
            <person name="Hosoyama A."/>
            <person name="Tsuchikane K."/>
            <person name="Ando Y."/>
            <person name="Baba S."/>
            <person name="Ohji S."/>
            <person name="Hamada M."/>
            <person name="Tamura T."/>
            <person name="Yamazoe A."/>
            <person name="Yamazaki S."/>
            <person name="Fujita N."/>
        </authorList>
    </citation>
    <scope>NUCLEOTIDE SEQUENCE [LARGE SCALE GENOMIC DNA]</scope>
    <source>
        <strain evidence="3 4">NBRC 108223</strain>
    </source>
</reference>
<feature type="transmembrane region" description="Helical" evidence="2">
    <location>
        <begin position="171"/>
        <end position="194"/>
    </location>
</feature>
<dbReference type="STRING" id="1220583.GOACH_04_04350"/>
<dbReference type="Proteomes" id="UP000010988">
    <property type="component" value="Unassembled WGS sequence"/>
</dbReference>
<dbReference type="RefSeq" id="WP_005172501.1">
    <property type="nucleotide sequence ID" value="NZ_BANR01000004.1"/>
</dbReference>
<dbReference type="eggNOG" id="COG1716">
    <property type="taxonomic scope" value="Bacteria"/>
</dbReference>
<feature type="transmembrane region" description="Helical" evidence="2">
    <location>
        <begin position="136"/>
        <end position="159"/>
    </location>
</feature>
<protein>
    <submittedName>
        <fullName evidence="3">Uncharacterized protein</fullName>
    </submittedName>
</protein>
<feature type="compositionally biased region" description="Low complexity" evidence="1">
    <location>
        <begin position="16"/>
        <end position="29"/>
    </location>
</feature>
<comment type="caution">
    <text evidence="3">The sequence shown here is derived from an EMBL/GenBank/DDBJ whole genome shotgun (WGS) entry which is preliminary data.</text>
</comment>
<keyword evidence="2" id="KW-0812">Transmembrane</keyword>
<evidence type="ECO:0000256" key="1">
    <source>
        <dbReference type="SAM" id="MobiDB-lite"/>
    </source>
</evidence>
<feature type="transmembrane region" description="Helical" evidence="2">
    <location>
        <begin position="101"/>
        <end position="124"/>
    </location>
</feature>
<keyword evidence="2" id="KW-0472">Membrane</keyword>
<evidence type="ECO:0000313" key="3">
    <source>
        <dbReference type="EMBL" id="GAC48037.1"/>
    </source>
</evidence>
<organism evidence="3 4">
    <name type="scientific">Gordonia aichiensis NBRC 108223</name>
    <dbReference type="NCBI Taxonomy" id="1220583"/>
    <lineage>
        <taxon>Bacteria</taxon>
        <taxon>Bacillati</taxon>
        <taxon>Actinomycetota</taxon>
        <taxon>Actinomycetes</taxon>
        <taxon>Mycobacteriales</taxon>
        <taxon>Gordoniaceae</taxon>
        <taxon>Gordonia</taxon>
    </lineage>
</organism>